<dbReference type="SUPFAM" id="SSF53098">
    <property type="entry name" value="Ribonuclease H-like"/>
    <property type="match status" value="1"/>
</dbReference>
<dbReference type="GO" id="GO:0034587">
    <property type="term" value="P:piRNA processing"/>
    <property type="evidence" value="ECO:0007669"/>
    <property type="project" value="TreeGrafter"/>
</dbReference>
<evidence type="ECO:0008006" key="3">
    <source>
        <dbReference type="Google" id="ProtNLM"/>
    </source>
</evidence>
<dbReference type="InterPro" id="IPR052144">
    <property type="entry name" value="piRNA_biogenesis_EXD1"/>
</dbReference>
<protein>
    <recommendedName>
        <fullName evidence="3">3'-5' exonuclease domain-containing protein</fullName>
    </recommendedName>
</protein>
<organism evidence="1 2">
    <name type="scientific">Brassicogethes aeneus</name>
    <name type="common">Rape pollen beetle</name>
    <name type="synonym">Meligethes aeneus</name>
    <dbReference type="NCBI Taxonomy" id="1431903"/>
    <lineage>
        <taxon>Eukaryota</taxon>
        <taxon>Metazoa</taxon>
        <taxon>Ecdysozoa</taxon>
        <taxon>Arthropoda</taxon>
        <taxon>Hexapoda</taxon>
        <taxon>Insecta</taxon>
        <taxon>Pterygota</taxon>
        <taxon>Neoptera</taxon>
        <taxon>Endopterygota</taxon>
        <taxon>Coleoptera</taxon>
        <taxon>Polyphaga</taxon>
        <taxon>Cucujiformia</taxon>
        <taxon>Nitidulidae</taxon>
        <taxon>Meligethinae</taxon>
        <taxon>Brassicogethes</taxon>
    </lineage>
</organism>
<dbReference type="AlphaFoldDB" id="A0A9P0AQX0"/>
<dbReference type="OrthoDB" id="26838at2759"/>
<dbReference type="InterPro" id="IPR012337">
    <property type="entry name" value="RNaseH-like_sf"/>
</dbReference>
<accession>A0A9P0AQX0</accession>
<dbReference type="PANTHER" id="PTHR46628:SF1">
    <property type="entry name" value="PIRNA BIOGENESIS PROTEIN EXD1"/>
    <property type="match status" value="1"/>
</dbReference>
<reference evidence="1" key="1">
    <citation type="submission" date="2021-12" db="EMBL/GenBank/DDBJ databases">
        <authorList>
            <person name="King R."/>
        </authorList>
    </citation>
    <scope>NUCLEOTIDE SEQUENCE</scope>
</reference>
<dbReference type="Gene3D" id="3.30.420.10">
    <property type="entry name" value="Ribonuclease H-like superfamily/Ribonuclease H"/>
    <property type="match status" value="1"/>
</dbReference>
<dbReference type="PANTHER" id="PTHR46628">
    <property type="entry name" value="PIRNA BIOGENESIS PROTEIN EXD1"/>
    <property type="match status" value="1"/>
</dbReference>
<dbReference type="Proteomes" id="UP001154078">
    <property type="component" value="Chromosome 1"/>
</dbReference>
<sequence>MEKLYNTGDRLLLEVNESDVFEGNLYSVTDQRIDLYQVVKYSQNTNLNGMYSFFKDEITNIKRIYLRDCDFFNKLIDHINNLDISSLEPNFKDTVVLSYEDYSKIQMLKTNAIYIDRPDARYFKAMNEFKNTQHLAIAPVGLEDQRVNRALKFLVVCSFSQVYIFDFRNKKKTEFPKELRQMLESPFHKKIIYNGAFFDDFLIYNYNFQMCNVFDINIFDLCIFHLKNEESGWRTLEKCLETYLNLVPAVVRPEGEINRFEWSQISLPILYKIQLAELVVYLIPLEKVICREYNRLTKEFLTI</sequence>
<gene>
    <name evidence="1" type="ORF">MELIAE_LOCUS940</name>
</gene>
<keyword evidence="2" id="KW-1185">Reference proteome</keyword>
<proteinExistence type="predicted"/>
<evidence type="ECO:0000313" key="2">
    <source>
        <dbReference type="Proteomes" id="UP001154078"/>
    </source>
</evidence>
<dbReference type="EMBL" id="OV121132">
    <property type="protein sequence ID" value="CAH0546856.1"/>
    <property type="molecule type" value="Genomic_DNA"/>
</dbReference>
<evidence type="ECO:0000313" key="1">
    <source>
        <dbReference type="EMBL" id="CAH0546856.1"/>
    </source>
</evidence>
<dbReference type="GO" id="GO:1990923">
    <property type="term" value="C:PET complex"/>
    <property type="evidence" value="ECO:0007669"/>
    <property type="project" value="TreeGrafter"/>
</dbReference>
<name>A0A9P0AQX0_BRAAE</name>
<dbReference type="InterPro" id="IPR036397">
    <property type="entry name" value="RNaseH_sf"/>
</dbReference>
<dbReference type="GO" id="GO:0003676">
    <property type="term" value="F:nucleic acid binding"/>
    <property type="evidence" value="ECO:0007669"/>
    <property type="project" value="InterPro"/>
</dbReference>